<feature type="transmembrane region" description="Helical" evidence="2">
    <location>
        <begin position="113"/>
        <end position="132"/>
    </location>
</feature>
<feature type="region of interest" description="Disordered" evidence="1">
    <location>
        <begin position="44"/>
        <end position="67"/>
    </location>
</feature>
<evidence type="ECO:0000313" key="4">
    <source>
        <dbReference type="Proteomes" id="UP000281975"/>
    </source>
</evidence>
<evidence type="ECO:0000313" key="3">
    <source>
        <dbReference type="EMBL" id="RKR07687.1"/>
    </source>
</evidence>
<feature type="transmembrane region" description="Helical" evidence="2">
    <location>
        <begin position="152"/>
        <end position="171"/>
    </location>
</feature>
<feature type="transmembrane region" description="Helical" evidence="2">
    <location>
        <begin position="183"/>
        <end position="202"/>
    </location>
</feature>
<keyword evidence="4" id="KW-1185">Reference proteome</keyword>
<comment type="caution">
    <text evidence="3">The sequence shown here is derived from an EMBL/GenBank/DDBJ whole genome shotgun (WGS) entry which is preliminary data.</text>
</comment>
<dbReference type="Pfam" id="PF09490">
    <property type="entry name" value="CbtA"/>
    <property type="match status" value="1"/>
</dbReference>
<feature type="transmembrane region" description="Helical" evidence="2">
    <location>
        <begin position="77"/>
        <end position="101"/>
    </location>
</feature>
<keyword evidence="2" id="KW-0472">Membrane</keyword>
<dbReference type="EMBL" id="RBIN01000001">
    <property type="protein sequence ID" value="RKR07687.1"/>
    <property type="molecule type" value="Genomic_DNA"/>
</dbReference>
<dbReference type="Proteomes" id="UP000281975">
    <property type="component" value="Unassembled WGS sequence"/>
</dbReference>
<evidence type="ECO:0000256" key="2">
    <source>
        <dbReference type="SAM" id="Phobius"/>
    </source>
</evidence>
<protein>
    <submittedName>
        <fullName evidence="3">Putative cobalt transporter CbtA</fullName>
    </submittedName>
</protein>
<dbReference type="InterPro" id="IPR012666">
    <property type="entry name" value="CbtA_put"/>
</dbReference>
<dbReference type="OrthoDB" id="6851830at2"/>
<organism evidence="3 4">
    <name type="scientific">Kushneria sinocarnis</name>
    <dbReference type="NCBI Taxonomy" id="595502"/>
    <lineage>
        <taxon>Bacteria</taxon>
        <taxon>Pseudomonadati</taxon>
        <taxon>Pseudomonadota</taxon>
        <taxon>Gammaproteobacteria</taxon>
        <taxon>Oceanospirillales</taxon>
        <taxon>Halomonadaceae</taxon>
        <taxon>Kushneria</taxon>
    </lineage>
</organism>
<accession>A0A420X1R9</accession>
<evidence type="ECO:0000256" key="1">
    <source>
        <dbReference type="SAM" id="MobiDB-lite"/>
    </source>
</evidence>
<keyword evidence="2" id="KW-0812">Transmembrane</keyword>
<keyword evidence="2" id="KW-1133">Transmembrane helix</keyword>
<proteinExistence type="predicted"/>
<reference evidence="3 4" key="1">
    <citation type="submission" date="2018-10" db="EMBL/GenBank/DDBJ databases">
        <title>Genomic Encyclopedia of Type Strains, Phase IV (KMG-IV): sequencing the most valuable type-strain genomes for metagenomic binning, comparative biology and taxonomic classification.</title>
        <authorList>
            <person name="Goeker M."/>
        </authorList>
    </citation>
    <scope>NUCLEOTIDE SEQUENCE [LARGE SCALE GENOMIC DNA]</scope>
    <source>
        <strain evidence="3 4">DSM 23229</strain>
    </source>
</reference>
<gene>
    <name evidence="3" type="ORF">C7446_0503</name>
</gene>
<name>A0A420X1R9_9GAMM</name>
<dbReference type="AlphaFoldDB" id="A0A420X1R9"/>
<feature type="compositionally biased region" description="Basic and acidic residues" evidence="1">
    <location>
        <begin position="44"/>
        <end position="65"/>
    </location>
</feature>
<dbReference type="RefSeq" id="WP_121170940.1">
    <property type="nucleotide sequence ID" value="NZ_RBIN01000001.1"/>
</dbReference>
<feature type="transmembrane region" description="Helical" evidence="2">
    <location>
        <begin position="222"/>
        <end position="243"/>
    </location>
</feature>
<sequence length="260" mass="27195">MIGQLLWRGMLAGLIAGLLAFAMASTFGEPPLTRAIGFEASQADGHHHGEAHSHGATGEGHHHGDGAGISRATQSSWGLLTGVGVYSTALGGLFALVFALANGRLGRLSPRALSVLLAAGGFLALVAVPWVKYPPNPPGIGTAATIDLRTEVYFLLLAVSLSAMMLSVRLARPLRARLGPWNGVLAAGALYGLIAAFAWGLFPTVATIPAHFPAEVLWQFRLSSLGIQVIIWAVLGLVFGALVERARRRRQLTGRASATA</sequence>